<dbReference type="EnsemblProtists" id="EKX52188">
    <property type="protein sequence ID" value="EKX52188"/>
    <property type="gene ID" value="GUITHDRAFT_150714"/>
</dbReference>
<reference evidence="2 4" key="1">
    <citation type="journal article" date="2012" name="Nature">
        <title>Algal genomes reveal evolutionary mosaicism and the fate of nucleomorphs.</title>
        <authorList>
            <consortium name="DOE Joint Genome Institute"/>
            <person name="Curtis B.A."/>
            <person name="Tanifuji G."/>
            <person name="Burki F."/>
            <person name="Gruber A."/>
            <person name="Irimia M."/>
            <person name="Maruyama S."/>
            <person name="Arias M.C."/>
            <person name="Ball S.G."/>
            <person name="Gile G.H."/>
            <person name="Hirakawa Y."/>
            <person name="Hopkins J.F."/>
            <person name="Kuo A."/>
            <person name="Rensing S.A."/>
            <person name="Schmutz J."/>
            <person name="Symeonidi A."/>
            <person name="Elias M."/>
            <person name="Eveleigh R.J."/>
            <person name="Herman E.K."/>
            <person name="Klute M.J."/>
            <person name="Nakayama T."/>
            <person name="Obornik M."/>
            <person name="Reyes-Prieto A."/>
            <person name="Armbrust E.V."/>
            <person name="Aves S.J."/>
            <person name="Beiko R.G."/>
            <person name="Coutinho P."/>
            <person name="Dacks J.B."/>
            <person name="Durnford D.G."/>
            <person name="Fast N.M."/>
            <person name="Green B.R."/>
            <person name="Grisdale C.J."/>
            <person name="Hempel F."/>
            <person name="Henrissat B."/>
            <person name="Hoppner M.P."/>
            <person name="Ishida K."/>
            <person name="Kim E."/>
            <person name="Koreny L."/>
            <person name="Kroth P.G."/>
            <person name="Liu Y."/>
            <person name="Malik S.B."/>
            <person name="Maier U.G."/>
            <person name="McRose D."/>
            <person name="Mock T."/>
            <person name="Neilson J.A."/>
            <person name="Onodera N.T."/>
            <person name="Poole A.M."/>
            <person name="Pritham E.J."/>
            <person name="Richards T.A."/>
            <person name="Rocap G."/>
            <person name="Roy S.W."/>
            <person name="Sarai C."/>
            <person name="Schaack S."/>
            <person name="Shirato S."/>
            <person name="Slamovits C.H."/>
            <person name="Spencer D.F."/>
            <person name="Suzuki S."/>
            <person name="Worden A.Z."/>
            <person name="Zauner S."/>
            <person name="Barry K."/>
            <person name="Bell C."/>
            <person name="Bharti A.K."/>
            <person name="Crow J.A."/>
            <person name="Grimwood J."/>
            <person name="Kramer R."/>
            <person name="Lindquist E."/>
            <person name="Lucas S."/>
            <person name="Salamov A."/>
            <person name="McFadden G.I."/>
            <person name="Lane C.E."/>
            <person name="Keeling P.J."/>
            <person name="Gray M.W."/>
            <person name="Grigoriev I.V."/>
            <person name="Archibald J.M."/>
        </authorList>
    </citation>
    <scope>NUCLEOTIDE SEQUENCE</scope>
    <source>
        <strain evidence="2 4">CCMP2712</strain>
    </source>
</reference>
<dbReference type="EMBL" id="JH992973">
    <property type="protein sequence ID" value="EKX52188.1"/>
    <property type="molecule type" value="Genomic_DNA"/>
</dbReference>
<gene>
    <name evidence="2" type="ORF">GUITHDRAFT_150714</name>
</gene>
<dbReference type="RefSeq" id="XP_005839168.1">
    <property type="nucleotide sequence ID" value="XM_005839111.1"/>
</dbReference>
<organism evidence="2">
    <name type="scientific">Guillardia theta (strain CCMP2712)</name>
    <name type="common">Cryptophyte</name>
    <dbReference type="NCBI Taxonomy" id="905079"/>
    <lineage>
        <taxon>Eukaryota</taxon>
        <taxon>Cryptophyceae</taxon>
        <taxon>Pyrenomonadales</taxon>
        <taxon>Geminigeraceae</taxon>
        <taxon>Guillardia</taxon>
    </lineage>
</organism>
<accession>L1JVR0</accession>
<dbReference type="AlphaFoldDB" id="L1JVR0"/>
<keyword evidence="1" id="KW-0812">Transmembrane</keyword>
<feature type="transmembrane region" description="Helical" evidence="1">
    <location>
        <begin position="37"/>
        <end position="56"/>
    </location>
</feature>
<reference evidence="4" key="2">
    <citation type="submission" date="2012-11" db="EMBL/GenBank/DDBJ databases">
        <authorList>
            <person name="Kuo A."/>
            <person name="Curtis B.A."/>
            <person name="Tanifuji G."/>
            <person name="Burki F."/>
            <person name="Gruber A."/>
            <person name="Irimia M."/>
            <person name="Maruyama S."/>
            <person name="Arias M.C."/>
            <person name="Ball S.G."/>
            <person name="Gile G.H."/>
            <person name="Hirakawa Y."/>
            <person name="Hopkins J.F."/>
            <person name="Rensing S.A."/>
            <person name="Schmutz J."/>
            <person name="Symeonidi A."/>
            <person name="Elias M."/>
            <person name="Eveleigh R.J."/>
            <person name="Herman E.K."/>
            <person name="Klute M.J."/>
            <person name="Nakayama T."/>
            <person name="Obornik M."/>
            <person name="Reyes-Prieto A."/>
            <person name="Armbrust E.V."/>
            <person name="Aves S.J."/>
            <person name="Beiko R.G."/>
            <person name="Coutinho P."/>
            <person name="Dacks J.B."/>
            <person name="Durnford D.G."/>
            <person name="Fast N.M."/>
            <person name="Green B.R."/>
            <person name="Grisdale C."/>
            <person name="Hempe F."/>
            <person name="Henrissat B."/>
            <person name="Hoppner M.P."/>
            <person name="Ishida K.-I."/>
            <person name="Kim E."/>
            <person name="Koreny L."/>
            <person name="Kroth P.G."/>
            <person name="Liu Y."/>
            <person name="Malik S.-B."/>
            <person name="Maier U.G."/>
            <person name="McRose D."/>
            <person name="Mock T."/>
            <person name="Neilson J.A."/>
            <person name="Onodera N.T."/>
            <person name="Poole A.M."/>
            <person name="Pritham E.J."/>
            <person name="Richards T.A."/>
            <person name="Rocap G."/>
            <person name="Roy S.W."/>
            <person name="Sarai C."/>
            <person name="Schaack S."/>
            <person name="Shirato S."/>
            <person name="Slamovits C.H."/>
            <person name="Spencer D.F."/>
            <person name="Suzuki S."/>
            <person name="Worden A.Z."/>
            <person name="Zauner S."/>
            <person name="Barry K."/>
            <person name="Bell C."/>
            <person name="Bharti A.K."/>
            <person name="Crow J.A."/>
            <person name="Grimwood J."/>
            <person name="Kramer R."/>
            <person name="Lindquist E."/>
            <person name="Lucas S."/>
            <person name="Salamov A."/>
            <person name="McFadden G.I."/>
            <person name="Lane C.E."/>
            <person name="Keeling P.J."/>
            <person name="Gray M.W."/>
            <person name="Grigoriev I.V."/>
            <person name="Archibald J.M."/>
        </authorList>
    </citation>
    <scope>NUCLEOTIDE SEQUENCE</scope>
    <source>
        <strain evidence="4">CCMP2712</strain>
    </source>
</reference>
<protein>
    <submittedName>
        <fullName evidence="2 3">Uncharacterized protein</fullName>
    </submittedName>
</protein>
<evidence type="ECO:0000313" key="4">
    <source>
        <dbReference type="Proteomes" id="UP000011087"/>
    </source>
</evidence>
<keyword evidence="4" id="KW-1185">Reference proteome</keyword>
<evidence type="ECO:0000313" key="2">
    <source>
        <dbReference type="EMBL" id="EKX52188.1"/>
    </source>
</evidence>
<evidence type="ECO:0000313" key="3">
    <source>
        <dbReference type="EnsemblProtists" id="EKX52188"/>
    </source>
</evidence>
<dbReference type="PaxDb" id="55529-EKX52188"/>
<keyword evidence="1" id="KW-1133">Transmembrane helix</keyword>
<keyword evidence="1" id="KW-0472">Membrane</keyword>
<proteinExistence type="predicted"/>
<name>L1JVR0_GUITC</name>
<evidence type="ECO:0000256" key="1">
    <source>
        <dbReference type="SAM" id="Phobius"/>
    </source>
</evidence>
<dbReference type="KEGG" id="gtt:GUITHDRAFT_150714"/>
<dbReference type="GeneID" id="17309047"/>
<reference evidence="3" key="3">
    <citation type="submission" date="2016-03" db="UniProtKB">
        <authorList>
            <consortium name="EnsemblProtists"/>
        </authorList>
    </citation>
    <scope>IDENTIFICATION</scope>
</reference>
<sequence>MVSSRQLQRVANVARIASVANGGFMGGMKSAMEHEPIAVYSIVLGVVGLGIAYVAPQIWPLERQIREQQYVMRGNASNRVTDY</sequence>
<dbReference type="HOGENOM" id="CLU_2547395_0_0_1"/>
<dbReference type="Proteomes" id="UP000011087">
    <property type="component" value="Unassembled WGS sequence"/>
</dbReference>